<keyword evidence="1" id="KW-0732">Signal</keyword>
<dbReference type="Gene3D" id="3.30.70.100">
    <property type="match status" value="1"/>
</dbReference>
<reference evidence="3 4" key="1">
    <citation type="submission" date="2018-03" db="EMBL/GenBank/DDBJ databases">
        <title>Mesoflavibacter sp. HG37 and Mesoflavibacter sp. HG96 sp.nov., two marine bacteria isolated from seawater of Western Pacific Ocean.</title>
        <authorList>
            <person name="Cheng H."/>
            <person name="Wu Y.-H."/>
            <person name="Guo L.-L."/>
            <person name="Xu X.-W."/>
        </authorList>
    </citation>
    <scope>NUCLEOTIDE SEQUENCE [LARGE SCALE GENOMIC DNA]</scope>
    <source>
        <strain evidence="3 4">KCTC 32269</strain>
    </source>
</reference>
<dbReference type="PROSITE" id="PS51257">
    <property type="entry name" value="PROKAR_LIPOPROTEIN"/>
    <property type="match status" value="1"/>
</dbReference>
<protein>
    <submittedName>
        <fullName evidence="3">Heavy metal transporter</fullName>
    </submittedName>
</protein>
<dbReference type="Proteomes" id="UP000238426">
    <property type="component" value="Unassembled WGS sequence"/>
</dbReference>
<keyword evidence="4" id="KW-1185">Reference proteome</keyword>
<dbReference type="OrthoDB" id="1178902at2"/>
<feature type="signal peptide" evidence="1">
    <location>
        <begin position="1"/>
        <end position="20"/>
    </location>
</feature>
<dbReference type="EMBL" id="PXOQ01000007">
    <property type="protein sequence ID" value="PSG90060.1"/>
    <property type="molecule type" value="Genomic_DNA"/>
</dbReference>
<dbReference type="PROSITE" id="PS50846">
    <property type="entry name" value="HMA_2"/>
    <property type="match status" value="1"/>
</dbReference>
<evidence type="ECO:0000256" key="1">
    <source>
        <dbReference type="SAM" id="SignalP"/>
    </source>
</evidence>
<feature type="chain" id="PRO_5015500057" evidence="1">
    <location>
        <begin position="21"/>
        <end position="165"/>
    </location>
</feature>
<comment type="caution">
    <text evidence="3">The sequence shown here is derived from an EMBL/GenBank/DDBJ whole genome shotgun (WGS) entry which is preliminary data.</text>
</comment>
<name>A0A2T1NC84_9FLAO</name>
<proteinExistence type="predicted"/>
<evidence type="ECO:0000313" key="4">
    <source>
        <dbReference type="Proteomes" id="UP000238426"/>
    </source>
</evidence>
<dbReference type="GO" id="GO:0046872">
    <property type="term" value="F:metal ion binding"/>
    <property type="evidence" value="ECO:0007669"/>
    <property type="project" value="InterPro"/>
</dbReference>
<feature type="domain" description="HMA" evidence="2">
    <location>
        <begin position="44"/>
        <end position="111"/>
    </location>
</feature>
<sequence>MKLFKLMYVMLSLLLLIACKKNEPELKTVGGDTKIIENPYKDYAKAEFEIKGMTCAMGCAKAIEKKISKIDGVHFVYVDFKNELAMVEFDDKKISNSDFVTTVNSVSETYKVGDINKVDVFTKDKANKTLEGNQLESCCSAKKEDTTKKCSEDCKAACCNKVEKV</sequence>
<dbReference type="SUPFAM" id="SSF55008">
    <property type="entry name" value="HMA, heavy metal-associated domain"/>
    <property type="match status" value="1"/>
</dbReference>
<accession>A0A2T1NC84</accession>
<dbReference type="CDD" id="cd00371">
    <property type="entry name" value="HMA"/>
    <property type="match status" value="1"/>
</dbReference>
<gene>
    <name evidence="3" type="ORF">C7H52_01950</name>
</gene>
<evidence type="ECO:0000259" key="2">
    <source>
        <dbReference type="PROSITE" id="PS50846"/>
    </source>
</evidence>
<dbReference type="InterPro" id="IPR006121">
    <property type="entry name" value="HMA_dom"/>
</dbReference>
<dbReference type="Pfam" id="PF00403">
    <property type="entry name" value="HMA"/>
    <property type="match status" value="1"/>
</dbReference>
<dbReference type="InterPro" id="IPR036163">
    <property type="entry name" value="HMA_dom_sf"/>
</dbReference>
<evidence type="ECO:0000313" key="3">
    <source>
        <dbReference type="EMBL" id="PSG90060.1"/>
    </source>
</evidence>
<dbReference type="RefSeq" id="WP_106462202.1">
    <property type="nucleotide sequence ID" value="NZ_PXOQ01000007.1"/>
</dbReference>
<dbReference type="AlphaFoldDB" id="A0A2T1NC84"/>
<organism evidence="3 4">
    <name type="scientific">Aurantibacter aestuarii</name>
    <dbReference type="NCBI Taxonomy" id="1266046"/>
    <lineage>
        <taxon>Bacteria</taxon>
        <taxon>Pseudomonadati</taxon>
        <taxon>Bacteroidota</taxon>
        <taxon>Flavobacteriia</taxon>
        <taxon>Flavobacteriales</taxon>
        <taxon>Flavobacteriaceae</taxon>
        <taxon>Aurantibacter</taxon>
    </lineage>
</organism>